<evidence type="ECO:0000313" key="3">
    <source>
        <dbReference type="EMBL" id="ODO08527.1"/>
    </source>
</evidence>
<feature type="compositionally biased region" description="Basic and acidic residues" evidence="2">
    <location>
        <begin position="265"/>
        <end position="276"/>
    </location>
</feature>
<organism evidence="3 4">
    <name type="scientific">Cryptococcus wingfieldii CBS 7118</name>
    <dbReference type="NCBI Taxonomy" id="1295528"/>
    <lineage>
        <taxon>Eukaryota</taxon>
        <taxon>Fungi</taxon>
        <taxon>Dikarya</taxon>
        <taxon>Basidiomycota</taxon>
        <taxon>Agaricomycotina</taxon>
        <taxon>Tremellomycetes</taxon>
        <taxon>Tremellales</taxon>
        <taxon>Cryptococcaceae</taxon>
        <taxon>Cryptococcus</taxon>
    </lineage>
</organism>
<feature type="coiled-coil region" evidence="1">
    <location>
        <begin position="324"/>
        <end position="462"/>
    </location>
</feature>
<feature type="compositionally biased region" description="Basic and acidic residues" evidence="2">
    <location>
        <begin position="470"/>
        <end position="480"/>
    </location>
</feature>
<reference evidence="3 4" key="1">
    <citation type="submission" date="2016-06" db="EMBL/GenBank/DDBJ databases">
        <title>Evolution of pathogenesis and genome organization in the Tremellales.</title>
        <authorList>
            <person name="Cuomo C."/>
            <person name="Litvintseva A."/>
            <person name="Heitman J."/>
            <person name="Chen Y."/>
            <person name="Sun S."/>
            <person name="Springer D."/>
            <person name="Dromer F."/>
            <person name="Young S."/>
            <person name="Zeng Q."/>
            <person name="Chapman S."/>
            <person name="Gujja S."/>
            <person name="Saif S."/>
            <person name="Birren B."/>
        </authorList>
    </citation>
    <scope>NUCLEOTIDE SEQUENCE [LARGE SCALE GENOMIC DNA]</scope>
    <source>
        <strain evidence="3 4">CBS 7118</strain>
    </source>
</reference>
<feature type="region of interest" description="Disordered" evidence="2">
    <location>
        <begin position="247"/>
        <end position="288"/>
    </location>
</feature>
<feature type="compositionally biased region" description="Polar residues" evidence="2">
    <location>
        <begin position="221"/>
        <end position="233"/>
    </location>
</feature>
<proteinExistence type="predicted"/>
<dbReference type="Proteomes" id="UP000094819">
    <property type="component" value="Unassembled WGS sequence"/>
</dbReference>
<feature type="region of interest" description="Disordered" evidence="2">
    <location>
        <begin position="470"/>
        <end position="491"/>
    </location>
</feature>
<keyword evidence="4" id="KW-1185">Reference proteome</keyword>
<protein>
    <submittedName>
        <fullName evidence="3">Uncharacterized protein</fullName>
    </submittedName>
</protein>
<keyword evidence="1" id="KW-0175">Coiled coil</keyword>
<evidence type="ECO:0000256" key="1">
    <source>
        <dbReference type="SAM" id="Coils"/>
    </source>
</evidence>
<accession>A0A1E3K7L6</accession>
<feature type="region of interest" description="Disordered" evidence="2">
    <location>
        <begin position="193"/>
        <end position="233"/>
    </location>
</feature>
<dbReference type="AlphaFoldDB" id="A0A1E3K7L6"/>
<dbReference type="GeneID" id="30189471"/>
<dbReference type="EMBL" id="AWGH01000001">
    <property type="protein sequence ID" value="ODO08527.1"/>
    <property type="molecule type" value="Genomic_DNA"/>
</dbReference>
<dbReference type="RefSeq" id="XP_019035383.1">
    <property type="nucleotide sequence ID" value="XM_019172441.1"/>
</dbReference>
<comment type="caution">
    <text evidence="3">The sequence shown here is derived from an EMBL/GenBank/DDBJ whole genome shotgun (WGS) entry which is preliminary data.</text>
</comment>
<gene>
    <name evidence="3" type="ORF">L198_00257</name>
</gene>
<sequence length="491" mass="53866">MLSNRSKKKGQAKKGQAKTTTATTYLWNWTEGTDVSSFGTAIPHIILGKCWGCHILDLECHVKGTRLEQDEDYFMSSHAPLITHSGTNDLGTSSSSLSSLTASSTPALQTNAGVVPSTLSPPTTFLAAPDPTITTIPTAPPSPPTTFPAAPDPTITPLPTAPQVLIAPSPPTTFPAAPDPTIIALPTAPLVPPSSAIATGRQETKTNLPRREETPFADTMTALSPSPMGSQRSLVFSHAGSGYEWDDISVEGGDDASAGLTSAEGGDREGKADREQVSCPAQPISSVNNDDLPDALPYLVQIQSLVGKVLDFERKRDDRDSLARKQMKEQYEEEKKELKVLAELAEQKRRGAETLREAHWRQNRELKQEIEDERRKAVFALEKQKDAEVRLSSAREEVQRMEQEVAQLRLSISSLTSDRDVLVEEARKLKEEGENGLSLAHRQMEEERIKAQEKEKHFAKMKRVIRERDHEISELKKDKQGSAGVGVRENV</sequence>
<name>A0A1E3K7L6_9TREE</name>
<evidence type="ECO:0000256" key="2">
    <source>
        <dbReference type="SAM" id="MobiDB-lite"/>
    </source>
</evidence>
<evidence type="ECO:0000313" key="4">
    <source>
        <dbReference type="Proteomes" id="UP000094819"/>
    </source>
</evidence>